<evidence type="ECO:0000256" key="3">
    <source>
        <dbReference type="ARBA" id="ARBA00022833"/>
    </source>
</evidence>
<protein>
    <recommendedName>
        <fullName evidence="9">Zn(2)-C6 fungal-type domain-containing protein</fullName>
    </recommendedName>
</protein>
<dbReference type="PANTHER" id="PTHR31313">
    <property type="entry name" value="TY1 ENHANCER ACTIVATOR"/>
    <property type="match status" value="1"/>
</dbReference>
<keyword evidence="4" id="KW-0805">Transcription regulation</keyword>
<feature type="region of interest" description="Disordered" evidence="8">
    <location>
        <begin position="133"/>
        <end position="163"/>
    </location>
</feature>
<dbReference type="SMART" id="SM00906">
    <property type="entry name" value="Fungal_trans"/>
    <property type="match status" value="1"/>
</dbReference>
<dbReference type="CDD" id="cd00067">
    <property type="entry name" value="GAL4"/>
    <property type="match status" value="1"/>
</dbReference>
<keyword evidence="3" id="KW-0862">Zinc</keyword>
<dbReference type="SMART" id="SM00066">
    <property type="entry name" value="GAL4"/>
    <property type="match status" value="1"/>
</dbReference>
<dbReference type="GO" id="GO:0003677">
    <property type="term" value="F:DNA binding"/>
    <property type="evidence" value="ECO:0007669"/>
    <property type="project" value="UniProtKB-KW"/>
</dbReference>
<dbReference type="EMBL" id="JAVRRD010000021">
    <property type="protein sequence ID" value="KAK5048476.1"/>
    <property type="molecule type" value="Genomic_DNA"/>
</dbReference>
<comment type="caution">
    <text evidence="10">The sequence shown here is derived from an EMBL/GenBank/DDBJ whole genome shotgun (WGS) entry which is preliminary data.</text>
</comment>
<name>A0AAV9N2N6_9EURO</name>
<gene>
    <name evidence="10" type="ORF">LTR84_005566</name>
</gene>
<proteinExistence type="predicted"/>
<evidence type="ECO:0000259" key="9">
    <source>
        <dbReference type="PROSITE" id="PS50048"/>
    </source>
</evidence>
<organism evidence="10 11">
    <name type="scientific">Exophiala bonariae</name>
    <dbReference type="NCBI Taxonomy" id="1690606"/>
    <lineage>
        <taxon>Eukaryota</taxon>
        <taxon>Fungi</taxon>
        <taxon>Dikarya</taxon>
        <taxon>Ascomycota</taxon>
        <taxon>Pezizomycotina</taxon>
        <taxon>Eurotiomycetes</taxon>
        <taxon>Chaetothyriomycetidae</taxon>
        <taxon>Chaetothyriales</taxon>
        <taxon>Herpotrichiellaceae</taxon>
        <taxon>Exophiala</taxon>
    </lineage>
</organism>
<evidence type="ECO:0000256" key="7">
    <source>
        <dbReference type="ARBA" id="ARBA00023242"/>
    </source>
</evidence>
<evidence type="ECO:0000256" key="1">
    <source>
        <dbReference type="ARBA" id="ARBA00004123"/>
    </source>
</evidence>
<dbReference type="InterPro" id="IPR036864">
    <property type="entry name" value="Zn2-C6_fun-type_DNA-bd_sf"/>
</dbReference>
<dbReference type="SUPFAM" id="SSF57701">
    <property type="entry name" value="Zn2/Cys6 DNA-binding domain"/>
    <property type="match status" value="1"/>
</dbReference>
<dbReference type="PANTHER" id="PTHR31313:SF85">
    <property type="entry name" value="ZN(II)2CYS6 TRANSCRIPTION FACTOR (EUROFUNG)"/>
    <property type="match status" value="1"/>
</dbReference>
<dbReference type="Pfam" id="PF04082">
    <property type="entry name" value="Fungal_trans"/>
    <property type="match status" value="1"/>
</dbReference>
<keyword evidence="7" id="KW-0539">Nucleus</keyword>
<dbReference type="PROSITE" id="PS00463">
    <property type="entry name" value="ZN2_CY6_FUNGAL_1"/>
    <property type="match status" value="1"/>
</dbReference>
<dbReference type="InterPro" id="IPR001138">
    <property type="entry name" value="Zn2Cys6_DnaBD"/>
</dbReference>
<keyword evidence="6" id="KW-0804">Transcription</keyword>
<dbReference type="AlphaFoldDB" id="A0AAV9N2N6"/>
<dbReference type="InterPro" id="IPR051615">
    <property type="entry name" value="Transcr_Regulatory_Elem"/>
</dbReference>
<dbReference type="RefSeq" id="XP_064703835.1">
    <property type="nucleotide sequence ID" value="XM_064849132.1"/>
</dbReference>
<evidence type="ECO:0000313" key="11">
    <source>
        <dbReference type="Proteomes" id="UP001358417"/>
    </source>
</evidence>
<keyword evidence="11" id="KW-1185">Reference proteome</keyword>
<dbReference type="GO" id="GO:0000981">
    <property type="term" value="F:DNA-binding transcription factor activity, RNA polymerase II-specific"/>
    <property type="evidence" value="ECO:0007669"/>
    <property type="project" value="InterPro"/>
</dbReference>
<dbReference type="CDD" id="cd12148">
    <property type="entry name" value="fungal_TF_MHR"/>
    <property type="match status" value="1"/>
</dbReference>
<dbReference type="InterPro" id="IPR007219">
    <property type="entry name" value="XnlR_reg_dom"/>
</dbReference>
<dbReference type="PROSITE" id="PS50048">
    <property type="entry name" value="ZN2_CY6_FUNGAL_2"/>
    <property type="match status" value="1"/>
</dbReference>
<evidence type="ECO:0000256" key="6">
    <source>
        <dbReference type="ARBA" id="ARBA00023163"/>
    </source>
</evidence>
<dbReference type="GeneID" id="89973741"/>
<comment type="subcellular location">
    <subcellularLocation>
        <location evidence="1">Nucleus</location>
    </subcellularLocation>
</comment>
<feature type="compositionally biased region" description="Polar residues" evidence="8">
    <location>
        <begin position="639"/>
        <end position="655"/>
    </location>
</feature>
<dbReference type="Pfam" id="PF00172">
    <property type="entry name" value="Zn_clus"/>
    <property type="match status" value="1"/>
</dbReference>
<dbReference type="GO" id="GO:0005634">
    <property type="term" value="C:nucleus"/>
    <property type="evidence" value="ECO:0007669"/>
    <property type="project" value="UniProtKB-SubCell"/>
</dbReference>
<evidence type="ECO:0000256" key="4">
    <source>
        <dbReference type="ARBA" id="ARBA00023015"/>
    </source>
</evidence>
<evidence type="ECO:0000256" key="8">
    <source>
        <dbReference type="SAM" id="MobiDB-lite"/>
    </source>
</evidence>
<evidence type="ECO:0000313" key="10">
    <source>
        <dbReference type="EMBL" id="KAK5048476.1"/>
    </source>
</evidence>
<feature type="domain" description="Zn(2)-C6 fungal-type" evidence="9">
    <location>
        <begin position="17"/>
        <end position="47"/>
    </location>
</feature>
<accession>A0AAV9N2N6</accession>
<feature type="region of interest" description="Disordered" evidence="8">
    <location>
        <begin position="631"/>
        <end position="655"/>
    </location>
</feature>
<feature type="compositionally biased region" description="Basic and acidic residues" evidence="8">
    <location>
        <begin position="703"/>
        <end position="713"/>
    </location>
</feature>
<keyword evidence="2" id="KW-0479">Metal-binding</keyword>
<dbReference type="Proteomes" id="UP001358417">
    <property type="component" value="Unassembled WGS sequence"/>
</dbReference>
<feature type="region of interest" description="Disordered" evidence="8">
    <location>
        <begin position="701"/>
        <end position="720"/>
    </location>
</feature>
<sequence>MPPENDSKPKSKHRKSTCAGCRRRKSKCDGKTPKCTTCIAYKDDCHYDKPPSIAYVRSLEEEIQELKLQLRQAKTAVWLNRTGTNDERKLLSTSPPSEIAGSQGSTYNLAHRSRSFKLESDISVDDNGSVSFHNSTSTMYEPPSAQSHLTSSRLGNSYSSHNSTIDDQQARRQLVLNASHQRQIEPFAIANGAARVNIPKETSLELLKYHWCWQHPLFLVVYRPAFTKGMTAIDLSHPGADDPPYFSESLLKVIHAHGARFLNHDVYQQHYQNGLARNSTLTTTLTPRELREKMTEEARFSLGMDILRDSSIPSIQALLQQSAREAIDGHSSQSWTFAGIAFRMALDIGLHLPSDKLQVYVPGLTIEDIEVRKRLFWSCYTWDKILSLYLGRMPGFTPAVDNVPLTFLDDFSDNDLWVPYYGETPDAEVHQYPKYPPCSGDATESRDLEEEDPSDEFRAMNQAPFVRISRDLRNWLITLPPHLRINPDQMPQLAPPAHIVSLNLLYHSTIILLHRPILLGAQDLNAPGPARSYLICLQATASIHDLILLQANTFGLANLSYLNAYAVYIAATIAVLRFEREVHPGEDPAVFAQRNGLTYLLDVLQKASNSMPSLERSNAIIRKRMKTVLDNQRARRKQAYSNGSTPPRYNLPTPTTQQLSLAQPTAFQTLSSAALAHSHYSHSDTTDSLSTPASWQAGIRSSLHSESEQHPEDFLPAFPGQQFPIGSEHNFASMEVDPQSRAALLGYNLDPHPRLSTNDIDWTFMDGYEGAQIHM</sequence>
<evidence type="ECO:0000256" key="2">
    <source>
        <dbReference type="ARBA" id="ARBA00022723"/>
    </source>
</evidence>
<dbReference type="GO" id="GO:0006351">
    <property type="term" value="P:DNA-templated transcription"/>
    <property type="evidence" value="ECO:0007669"/>
    <property type="project" value="InterPro"/>
</dbReference>
<dbReference type="Gene3D" id="4.10.240.10">
    <property type="entry name" value="Zn(2)-C6 fungal-type DNA-binding domain"/>
    <property type="match status" value="1"/>
</dbReference>
<keyword evidence="5" id="KW-0238">DNA-binding</keyword>
<reference evidence="10 11" key="1">
    <citation type="submission" date="2023-08" db="EMBL/GenBank/DDBJ databases">
        <title>Black Yeasts Isolated from many extreme environments.</title>
        <authorList>
            <person name="Coleine C."/>
            <person name="Stajich J.E."/>
            <person name="Selbmann L."/>
        </authorList>
    </citation>
    <scope>NUCLEOTIDE SEQUENCE [LARGE SCALE GENOMIC DNA]</scope>
    <source>
        <strain evidence="10 11">CCFEE 5792</strain>
    </source>
</reference>
<feature type="region of interest" description="Disordered" evidence="8">
    <location>
        <begin position="428"/>
        <end position="454"/>
    </location>
</feature>
<dbReference type="GO" id="GO:0008270">
    <property type="term" value="F:zinc ion binding"/>
    <property type="evidence" value="ECO:0007669"/>
    <property type="project" value="InterPro"/>
</dbReference>
<evidence type="ECO:0000256" key="5">
    <source>
        <dbReference type="ARBA" id="ARBA00023125"/>
    </source>
</evidence>